<dbReference type="WBParaSite" id="SCUD_0001242701-mRNA-1">
    <property type="protein sequence ID" value="SCUD_0001242701-mRNA-1"/>
    <property type="gene ID" value="SCUD_0001242701"/>
</dbReference>
<protein>
    <submittedName>
        <fullName evidence="1 3">Uncharacterized protein</fullName>
    </submittedName>
</protein>
<sequence length="49" mass="5673">MIKHNVAQRQTRNDCLEMLNSFSLKLLIFIKLKSSLSCKWDVFDGTTVV</sequence>
<proteinExistence type="predicted"/>
<accession>A0A183KBN6</accession>
<keyword evidence="2" id="KW-1185">Reference proteome</keyword>
<name>A0A183KBN6_9TREM</name>
<dbReference type="AlphaFoldDB" id="A0A183KBN6"/>
<evidence type="ECO:0000313" key="2">
    <source>
        <dbReference type="Proteomes" id="UP000279833"/>
    </source>
</evidence>
<organism evidence="3">
    <name type="scientific">Schistosoma curassoni</name>
    <dbReference type="NCBI Taxonomy" id="6186"/>
    <lineage>
        <taxon>Eukaryota</taxon>
        <taxon>Metazoa</taxon>
        <taxon>Spiralia</taxon>
        <taxon>Lophotrochozoa</taxon>
        <taxon>Platyhelminthes</taxon>
        <taxon>Trematoda</taxon>
        <taxon>Digenea</taxon>
        <taxon>Strigeidida</taxon>
        <taxon>Schistosomatoidea</taxon>
        <taxon>Schistosomatidae</taxon>
        <taxon>Schistosoma</taxon>
    </lineage>
</organism>
<evidence type="ECO:0000313" key="3">
    <source>
        <dbReference type="WBParaSite" id="SCUD_0001242701-mRNA-1"/>
    </source>
</evidence>
<reference evidence="1 2" key="2">
    <citation type="submission" date="2018-11" db="EMBL/GenBank/DDBJ databases">
        <authorList>
            <consortium name="Pathogen Informatics"/>
        </authorList>
    </citation>
    <scope>NUCLEOTIDE SEQUENCE [LARGE SCALE GENOMIC DNA]</scope>
    <source>
        <strain evidence="1">Dakar</strain>
        <strain evidence="2">Dakar, Senegal</strain>
    </source>
</reference>
<dbReference type="Proteomes" id="UP000279833">
    <property type="component" value="Unassembled WGS sequence"/>
</dbReference>
<gene>
    <name evidence="1" type="ORF">SCUD_LOCUS12423</name>
</gene>
<reference evidence="3" key="1">
    <citation type="submission" date="2016-06" db="UniProtKB">
        <authorList>
            <consortium name="WormBaseParasite"/>
        </authorList>
    </citation>
    <scope>IDENTIFICATION</scope>
</reference>
<evidence type="ECO:0000313" key="1">
    <source>
        <dbReference type="EMBL" id="VDP48736.1"/>
    </source>
</evidence>
<dbReference type="EMBL" id="UZAK01035117">
    <property type="protein sequence ID" value="VDP48736.1"/>
    <property type="molecule type" value="Genomic_DNA"/>
</dbReference>